<feature type="region of interest" description="Disordered" evidence="1">
    <location>
        <begin position="73"/>
        <end position="96"/>
    </location>
</feature>
<organism evidence="3 4">
    <name type="scientific">Methanothrix harundinacea</name>
    <dbReference type="NCBI Taxonomy" id="301375"/>
    <lineage>
        <taxon>Archaea</taxon>
        <taxon>Methanobacteriati</taxon>
        <taxon>Methanobacteriota</taxon>
        <taxon>Stenosarchaea group</taxon>
        <taxon>Methanomicrobia</taxon>
        <taxon>Methanotrichales</taxon>
        <taxon>Methanotrichaceae</taxon>
        <taxon>Methanothrix</taxon>
    </lineage>
</organism>
<evidence type="ECO:0008006" key="6">
    <source>
        <dbReference type="Google" id="ProtNLM"/>
    </source>
</evidence>
<dbReference type="Proteomes" id="UP000053961">
    <property type="component" value="Unassembled WGS sequence"/>
</dbReference>
<reference evidence="4 5" key="2">
    <citation type="journal article" date="2015" name="MBio">
        <title>Genome-Resolved Metagenomic Analysis Reveals Roles for Candidate Phyla and Other Microbial Community Members in Biogeochemical Transformations in Oil Reservoirs.</title>
        <authorList>
            <person name="Hu P."/>
            <person name="Tom L."/>
            <person name="Singh A."/>
            <person name="Thomas B.C."/>
            <person name="Baker B.J."/>
            <person name="Piceno Y.M."/>
            <person name="Andersen G.L."/>
            <person name="Banfield J.F."/>
        </authorList>
    </citation>
    <scope>NUCLEOTIDE SEQUENCE [LARGE SCALE GENOMIC DNA]</scope>
    <source>
        <strain evidence="2">57_489</strain>
    </source>
</reference>
<evidence type="ECO:0000313" key="5">
    <source>
        <dbReference type="Proteomes" id="UP000057043"/>
    </source>
</evidence>
<protein>
    <recommendedName>
        <fullName evidence="6">HTH marR-type domain-containing protein</fullName>
    </recommendedName>
</protein>
<feature type="compositionally biased region" description="Basic and acidic residues" evidence="1">
    <location>
        <begin position="73"/>
        <end position="82"/>
    </location>
</feature>
<dbReference type="SUPFAM" id="SSF46785">
    <property type="entry name" value="Winged helix' DNA-binding domain"/>
    <property type="match status" value="1"/>
</dbReference>
<dbReference type="InterPro" id="IPR017185">
    <property type="entry name" value="UCP037373_trxn_reg"/>
</dbReference>
<reference evidence="3" key="1">
    <citation type="journal article" date="2015" name="MBio">
        <title>Genome-resolved metagenomic analysis reveals roles for candidate phyla and other microbial community members in biogeochemical transformations in oil reservoirs.</title>
        <authorList>
            <person name="Hu P."/>
            <person name="Tom L."/>
            <person name="Singh A."/>
            <person name="Thomas B.C."/>
            <person name="Baker B.J."/>
            <person name="Piceno Y.M."/>
            <person name="Andersen G.L."/>
            <person name="Banfield J.F."/>
        </authorList>
    </citation>
    <scope>NUCLEOTIDE SEQUENCE [LARGE SCALE GENOMIC DNA]</scope>
    <source>
        <strain evidence="3">56_747</strain>
    </source>
</reference>
<dbReference type="AlphaFoldDB" id="A0A101IH45"/>
<evidence type="ECO:0000256" key="1">
    <source>
        <dbReference type="SAM" id="MobiDB-lite"/>
    </source>
</evidence>
<proteinExistence type="predicted"/>
<dbReference type="Gene3D" id="1.10.10.10">
    <property type="entry name" value="Winged helix-like DNA-binding domain superfamily/Winged helix DNA-binding domain"/>
    <property type="match status" value="1"/>
</dbReference>
<dbReference type="InterPro" id="IPR036388">
    <property type="entry name" value="WH-like_DNA-bd_sf"/>
</dbReference>
<dbReference type="PATRIC" id="fig|301375.6.peg.1979"/>
<gene>
    <name evidence="2" type="ORF">XD72_1520</name>
    <name evidence="3" type="ORF">XE07_2008</name>
</gene>
<evidence type="ECO:0000313" key="2">
    <source>
        <dbReference type="EMBL" id="KUK44067.1"/>
    </source>
</evidence>
<dbReference type="PIRSF" id="PIRSF037373">
    <property type="entry name" value="UCP037373_trxn_reg"/>
    <property type="match status" value="1"/>
</dbReference>
<comment type="caution">
    <text evidence="3">The sequence shown here is derived from an EMBL/GenBank/DDBJ whole genome shotgun (WGS) entry which is preliminary data.</text>
</comment>
<feature type="compositionally biased region" description="Basic residues" evidence="1">
    <location>
        <begin position="83"/>
        <end position="96"/>
    </location>
</feature>
<dbReference type="EMBL" id="LGFT01000035">
    <property type="protein sequence ID" value="KUK44067.1"/>
    <property type="molecule type" value="Genomic_DNA"/>
</dbReference>
<dbReference type="EMBL" id="LGHB01000041">
    <property type="protein sequence ID" value="KUK94903.1"/>
    <property type="molecule type" value="Genomic_DNA"/>
</dbReference>
<evidence type="ECO:0000313" key="3">
    <source>
        <dbReference type="EMBL" id="KUK94903.1"/>
    </source>
</evidence>
<sequence>MREGVAKVQDDDDHEFVDLLHSLGVQRNVAKVITYLAVAGEATSRDIERGTDMRPPEVSIAMRTLRRENWVHERDVKSDQGKGRPHKVYSCKRRAI</sequence>
<evidence type="ECO:0000313" key="4">
    <source>
        <dbReference type="Proteomes" id="UP000053961"/>
    </source>
</evidence>
<name>A0A101IH45_9EURY</name>
<accession>A0A101IH45</accession>
<dbReference type="InterPro" id="IPR036390">
    <property type="entry name" value="WH_DNA-bd_sf"/>
</dbReference>
<dbReference type="Proteomes" id="UP000057043">
    <property type="component" value="Unassembled WGS sequence"/>
</dbReference>